<accession>A0A5B9DJR5</accession>
<keyword evidence="11" id="KW-0670">Pyruvate</keyword>
<feature type="binding site" evidence="10">
    <location>
        <position position="317"/>
    </location>
    <ligand>
        <name>ATP</name>
        <dbReference type="ChEBI" id="CHEBI:30616"/>
    </ligand>
</feature>
<dbReference type="AlphaFoldDB" id="A0A5B9DJR5"/>
<dbReference type="GO" id="GO:0005524">
    <property type="term" value="F:ATP binding"/>
    <property type="evidence" value="ECO:0007669"/>
    <property type="project" value="UniProtKB-UniRule"/>
</dbReference>
<feature type="binding site" evidence="10">
    <location>
        <position position="317"/>
    </location>
    <ligand>
        <name>substrate</name>
    </ligand>
</feature>
<keyword evidence="11" id="KW-0808">Transferase</keyword>
<feature type="binding site" evidence="10">
    <location>
        <position position="57"/>
    </location>
    <ligand>
        <name>substrate</name>
    </ligand>
</feature>
<dbReference type="GO" id="GO:0005829">
    <property type="term" value="C:cytosol"/>
    <property type="evidence" value="ECO:0007669"/>
    <property type="project" value="TreeGrafter"/>
</dbReference>
<comment type="pathway">
    <text evidence="1 10">Carbohydrate biosynthesis; gluconeogenesis.</text>
</comment>
<dbReference type="PROSITE" id="PS00532">
    <property type="entry name" value="PEPCK_ATP"/>
    <property type="match status" value="1"/>
</dbReference>
<feature type="binding site" evidence="10">
    <location>
        <position position="195"/>
    </location>
    <ligand>
        <name>ATP</name>
        <dbReference type="ChEBI" id="CHEBI:30616"/>
    </ligand>
</feature>
<dbReference type="HAMAP" id="MF_00453">
    <property type="entry name" value="PEPCK_ATP"/>
    <property type="match status" value="1"/>
</dbReference>
<comment type="subcellular location">
    <subcellularLocation>
        <location evidence="10">Cytoplasm</location>
    </subcellularLocation>
</comment>
<dbReference type="EMBL" id="CP041690">
    <property type="protein sequence ID" value="QEE18929.1"/>
    <property type="molecule type" value="Genomic_DNA"/>
</dbReference>
<name>A0A5B9DJR5_9HYPH</name>
<sequence length="529" mass="56754">MAAFDHRALRGRILADAGDISFNDSTPVLVSRSLRAGEGELTADGALSVTTGIHTGRSPKDKFIVRDALTTDTVWWDNTAALSPAQFDLLLEDALAHAAGKSLFAQDLAAGADETHRMNVTVFTEHAWHALFIRNLLIRPELSGEFAADVTILHVPGFKADPQRHGTRTETVIALDMSRNIVLIGGTYYAGEIKKSVFSLFNFHAPRQGTLPMHCSANIGESGDTALFFGLSGTGKTTLSNDPERLLIGDDEHGWTAGGVFNLEGGCYAKTVKLSETAEPEIYQATRSFGTVLENLVLDPKTRLPLFDDISLTENTRAAYPLETLPVVSLGGVGGTPRTVVFLTADAFGVLPPIARLTPDQAVYHFLSGYTAKVAGTERGVTEPQATFSACFGAPFMSLHPTVYGALLAERLKASGASTWLLNTGWTGGGYGVGKRIDIASTRRLLNAALSGELDRGPTRIDPVFGLAVPAHVQGIDDKLLEPRRTWADPIAYDRAAEKLVGLFQKNFEKFGALDHLTVAGPRLAQAAE</sequence>
<dbReference type="NCBIfam" id="NF006822">
    <property type="entry name" value="PRK09344.1-4"/>
    <property type="match status" value="1"/>
</dbReference>
<keyword evidence="10" id="KW-0963">Cytoplasm</keyword>
<evidence type="ECO:0000256" key="10">
    <source>
        <dbReference type="HAMAP-Rule" id="MF_00453"/>
    </source>
</evidence>
<evidence type="ECO:0000256" key="8">
    <source>
        <dbReference type="ARBA" id="ARBA00023239"/>
    </source>
</evidence>
<dbReference type="GO" id="GO:0004612">
    <property type="term" value="F:phosphoenolpyruvate carboxykinase (ATP) activity"/>
    <property type="evidence" value="ECO:0007669"/>
    <property type="project" value="UniProtKB-UniRule"/>
</dbReference>
<evidence type="ECO:0000256" key="2">
    <source>
        <dbReference type="ARBA" id="ARBA00006052"/>
    </source>
</evidence>
<proteinExistence type="inferred from homology"/>
<dbReference type="InterPro" id="IPR001272">
    <property type="entry name" value="PEP_carboxykinase_ATP"/>
</dbReference>
<feature type="binding site" evidence="10">
    <location>
        <begin position="436"/>
        <end position="437"/>
    </location>
    <ligand>
        <name>ATP</name>
        <dbReference type="ChEBI" id="CHEBI:30616"/>
    </ligand>
</feature>
<feature type="binding site" evidence="10">
    <location>
        <position position="279"/>
    </location>
    <ligand>
        <name>ATP</name>
        <dbReference type="ChEBI" id="CHEBI:30616"/>
    </ligand>
</feature>
<protein>
    <recommendedName>
        <fullName evidence="3 10">Phosphoenolpyruvate carboxykinase (ATP)</fullName>
        <shortName evidence="10">PCK</shortName>
        <shortName evidence="10">PEP carboxykinase</shortName>
        <shortName evidence="10">PEPCK</shortName>
        <ecNumber evidence="3 10">4.1.1.49</ecNumber>
    </recommendedName>
</protein>
<dbReference type="NCBIfam" id="NF006821">
    <property type="entry name" value="PRK09344.1-3"/>
    <property type="match status" value="1"/>
</dbReference>
<evidence type="ECO:0000313" key="11">
    <source>
        <dbReference type="EMBL" id="QEE18929.1"/>
    </source>
</evidence>
<dbReference type="PANTHER" id="PTHR30031">
    <property type="entry name" value="PHOSPHOENOLPYRUVATE CARBOXYKINASE ATP"/>
    <property type="match status" value="1"/>
</dbReference>
<comment type="cofactor">
    <cofactor evidence="10">
        <name>Mn(2+)</name>
        <dbReference type="ChEBI" id="CHEBI:29035"/>
    </cofactor>
    <text evidence="10">Binds 1 Mn(2+) ion per subunit.</text>
</comment>
<organism evidence="11 12">
    <name type="scientific">Paradevosia tibetensis</name>
    <dbReference type="NCBI Taxonomy" id="1447062"/>
    <lineage>
        <taxon>Bacteria</taxon>
        <taxon>Pseudomonadati</taxon>
        <taxon>Pseudomonadota</taxon>
        <taxon>Alphaproteobacteria</taxon>
        <taxon>Hyphomicrobiales</taxon>
        <taxon>Devosiaceae</taxon>
        <taxon>Paradevosia</taxon>
    </lineage>
</organism>
<dbReference type="Gene3D" id="3.40.449.10">
    <property type="entry name" value="Phosphoenolpyruvate Carboxykinase, domain 1"/>
    <property type="match status" value="1"/>
</dbReference>
<dbReference type="Gene3D" id="3.90.228.20">
    <property type="match status" value="1"/>
</dbReference>
<dbReference type="SUPFAM" id="SSF68923">
    <property type="entry name" value="PEP carboxykinase N-terminal domain"/>
    <property type="match status" value="1"/>
</dbReference>
<dbReference type="NCBIfam" id="TIGR00224">
    <property type="entry name" value="pckA"/>
    <property type="match status" value="1"/>
</dbReference>
<keyword evidence="4 10" id="KW-0312">Gluconeogenesis</keyword>
<dbReference type="Proteomes" id="UP000321062">
    <property type="component" value="Chromosome"/>
</dbReference>
<dbReference type="InterPro" id="IPR008210">
    <property type="entry name" value="PEP_carboxykinase_N"/>
</dbReference>
<feature type="binding site" evidence="10">
    <location>
        <position position="189"/>
    </location>
    <ligand>
        <name>substrate</name>
    </ligand>
</feature>
<comment type="function">
    <text evidence="10">Involved in the gluconeogenesis. Catalyzes the conversion of oxaloacetate (OAA) to phosphoenolpyruvate (PEP) through direct phosphoryl transfer between the nucleoside triphosphate and OAA.</text>
</comment>
<dbReference type="GO" id="GO:0046872">
    <property type="term" value="F:metal ion binding"/>
    <property type="evidence" value="ECO:0007669"/>
    <property type="project" value="UniProtKB-KW"/>
</dbReference>
<dbReference type="EC" id="4.1.1.49" evidence="3 10"/>
<dbReference type="UniPathway" id="UPA00138"/>
<dbReference type="InterPro" id="IPR013035">
    <property type="entry name" value="PEP_carboxykinase_C"/>
</dbReference>
<keyword evidence="7 10" id="KW-0067">ATP-binding</keyword>
<dbReference type="GO" id="GO:0016301">
    <property type="term" value="F:kinase activity"/>
    <property type="evidence" value="ECO:0007669"/>
    <property type="project" value="UniProtKB-KW"/>
</dbReference>
<dbReference type="Gene3D" id="2.170.8.10">
    <property type="entry name" value="Phosphoenolpyruvate Carboxykinase, domain 2"/>
    <property type="match status" value="1"/>
</dbReference>
<evidence type="ECO:0000256" key="7">
    <source>
        <dbReference type="ARBA" id="ARBA00022840"/>
    </source>
</evidence>
<dbReference type="RefSeq" id="WP_147654815.1">
    <property type="nucleotide sequence ID" value="NZ_BMFM01000001.1"/>
</dbReference>
<dbReference type="InterPro" id="IPR015994">
    <property type="entry name" value="PEPCK_ATP_CS"/>
</dbReference>
<dbReference type="PIRSF" id="PIRSF006294">
    <property type="entry name" value="PEP_crbxkin"/>
    <property type="match status" value="1"/>
</dbReference>
<evidence type="ECO:0000256" key="3">
    <source>
        <dbReference type="ARBA" id="ARBA00012363"/>
    </source>
</evidence>
<evidence type="ECO:0000256" key="1">
    <source>
        <dbReference type="ARBA" id="ARBA00004742"/>
    </source>
</evidence>
<keyword evidence="8 10" id="KW-0456">Lyase</keyword>
<dbReference type="SUPFAM" id="SSF53795">
    <property type="entry name" value="PEP carboxykinase-like"/>
    <property type="match status" value="1"/>
</dbReference>
<keyword evidence="12" id="KW-1185">Reference proteome</keyword>
<evidence type="ECO:0000256" key="4">
    <source>
        <dbReference type="ARBA" id="ARBA00022432"/>
    </source>
</evidence>
<feature type="binding site" evidence="10">
    <location>
        <position position="251"/>
    </location>
    <ligand>
        <name>Mn(2+)</name>
        <dbReference type="ChEBI" id="CHEBI:29035"/>
    </ligand>
</feature>
<keyword evidence="10" id="KW-0464">Manganese</keyword>
<feature type="binding site" evidence="10">
    <location>
        <position position="195"/>
    </location>
    <ligand>
        <name>substrate</name>
    </ligand>
</feature>
<comment type="catalytic activity">
    <reaction evidence="9 10">
        <text>oxaloacetate + ATP = phosphoenolpyruvate + ADP + CO2</text>
        <dbReference type="Rhea" id="RHEA:18617"/>
        <dbReference type="ChEBI" id="CHEBI:16452"/>
        <dbReference type="ChEBI" id="CHEBI:16526"/>
        <dbReference type="ChEBI" id="CHEBI:30616"/>
        <dbReference type="ChEBI" id="CHEBI:58702"/>
        <dbReference type="ChEBI" id="CHEBI:456216"/>
        <dbReference type="EC" id="4.1.1.49"/>
    </reaction>
</comment>
<feature type="binding site" evidence="10">
    <location>
        <begin position="230"/>
        <end position="238"/>
    </location>
    <ligand>
        <name>ATP</name>
        <dbReference type="ChEBI" id="CHEBI:30616"/>
    </ligand>
</feature>
<dbReference type="GO" id="GO:0006094">
    <property type="term" value="P:gluconeogenesis"/>
    <property type="evidence" value="ECO:0007669"/>
    <property type="project" value="UniProtKB-UniRule"/>
</dbReference>
<evidence type="ECO:0000256" key="6">
    <source>
        <dbReference type="ARBA" id="ARBA00022793"/>
    </source>
</evidence>
<keyword evidence="11" id="KW-0418">Kinase</keyword>
<evidence type="ECO:0000256" key="9">
    <source>
        <dbReference type="ARBA" id="ARBA00047371"/>
    </source>
</evidence>
<comment type="similarity">
    <text evidence="2 10">Belongs to the phosphoenolpyruvate carboxykinase (ATP) family.</text>
</comment>
<dbReference type="KEGG" id="yti:FNA67_01485"/>
<feature type="binding site" evidence="10">
    <location>
        <position position="214"/>
    </location>
    <ligand>
        <name>ATP</name>
        <dbReference type="ChEBI" id="CHEBI:30616"/>
    </ligand>
</feature>
<keyword evidence="6 10" id="KW-0210">Decarboxylase</keyword>
<feature type="binding site" evidence="10">
    <location>
        <position position="195"/>
    </location>
    <ligand>
        <name>Mn(2+)</name>
        <dbReference type="ChEBI" id="CHEBI:29035"/>
    </ligand>
</feature>
<keyword evidence="10" id="KW-0479">Metal-binding</keyword>
<dbReference type="Pfam" id="PF01293">
    <property type="entry name" value="PEPCK_ATP"/>
    <property type="match status" value="1"/>
</dbReference>
<feature type="binding site" evidence="10">
    <location>
        <position position="214"/>
    </location>
    <ligand>
        <name>Mn(2+)</name>
        <dbReference type="ChEBI" id="CHEBI:29035"/>
    </ligand>
</feature>
<feature type="binding site" evidence="10">
    <location>
        <position position="442"/>
    </location>
    <ligand>
        <name>ATP</name>
        <dbReference type="ChEBI" id="CHEBI:30616"/>
    </ligand>
</feature>
<keyword evidence="5 10" id="KW-0547">Nucleotide-binding</keyword>
<evidence type="ECO:0000256" key="5">
    <source>
        <dbReference type="ARBA" id="ARBA00022741"/>
    </source>
</evidence>
<reference evidence="11 12" key="1">
    <citation type="journal article" date="2015" name="Int. J. Syst. Evol. Microbiol.">
        <title>Youhaiella tibetensis gen. nov., sp. nov., isolated from subsurface sediment.</title>
        <authorList>
            <person name="Wang Y.X."/>
            <person name="Huang F.Q."/>
            <person name="Nogi Y."/>
            <person name="Pang S.J."/>
            <person name="Wang P.K."/>
            <person name="Lv J."/>
        </authorList>
    </citation>
    <scope>NUCLEOTIDE SEQUENCE [LARGE SCALE GENOMIC DNA]</scope>
    <source>
        <strain evidence="12">fig4</strain>
    </source>
</reference>
<dbReference type="OrthoDB" id="9806325at2"/>
<evidence type="ECO:0000313" key="12">
    <source>
        <dbReference type="Proteomes" id="UP000321062"/>
    </source>
</evidence>
<gene>
    <name evidence="10" type="primary">pckA</name>
    <name evidence="11" type="ORF">FNA67_01485</name>
</gene>
<dbReference type="PANTHER" id="PTHR30031:SF0">
    <property type="entry name" value="PHOSPHOENOLPYRUVATE CARBOXYKINASE (ATP)"/>
    <property type="match status" value="1"/>
</dbReference>
<dbReference type="NCBIfam" id="NF006820">
    <property type="entry name" value="PRK09344.1-2"/>
    <property type="match status" value="1"/>
</dbReference>